<protein>
    <submittedName>
        <fullName evidence="2">Uncharacterized protein</fullName>
    </submittedName>
</protein>
<keyword evidence="1" id="KW-1133">Transmembrane helix</keyword>
<dbReference type="EMBL" id="VTFX01000002">
    <property type="protein sequence ID" value="KAD4007195.1"/>
    <property type="molecule type" value="Genomic_DNA"/>
</dbReference>
<comment type="caution">
    <text evidence="2">The sequence shown here is derived from an EMBL/GenBank/DDBJ whole genome shotgun (WGS) entry which is preliminary data.</text>
</comment>
<evidence type="ECO:0000256" key="1">
    <source>
        <dbReference type="SAM" id="Phobius"/>
    </source>
</evidence>
<reference evidence="2 3" key="1">
    <citation type="submission" date="2019-08" db="EMBL/GenBank/DDBJ databases">
        <title>Arthrobacter sp. nov., isolated from plateau pika and Tibetan wild ass.</title>
        <authorList>
            <person name="Ge Y."/>
        </authorList>
    </citation>
    <scope>NUCLEOTIDE SEQUENCE [LARGE SCALE GENOMIC DNA]</scope>
    <source>
        <strain evidence="2 3">785</strain>
    </source>
</reference>
<feature type="transmembrane region" description="Helical" evidence="1">
    <location>
        <begin position="52"/>
        <end position="72"/>
    </location>
</feature>
<keyword evidence="1" id="KW-0472">Membrane</keyword>
<dbReference type="AlphaFoldDB" id="A0A5N6MRD3"/>
<name>A0A5N6MRD3_9MICC</name>
<sequence length="222" mass="23909">METPATPIGSLEPVVFPIPRWTVFALAAGCLAFVLLGLFIIDIAGSNFGKTVGAISIVFFGAGGGFAVLRMLRVPVVLTLSEEGILVQAGGFIPWDDVEEIGIGRTGAGPAGPKIIGIRLKSSERYIASFTPEEQRLMRGTARAGRVAGAALRNAPMRSTRRGARQLGSLPQRDPAAMVQWVRNVSGWDVTLSPLVFGRPSAGVIRDIETYHQAVRKRRRRF</sequence>
<dbReference type="RefSeq" id="WP_152271849.1">
    <property type="nucleotide sequence ID" value="NZ_VTFX01000002.1"/>
</dbReference>
<feature type="transmembrane region" description="Helical" evidence="1">
    <location>
        <begin position="20"/>
        <end position="40"/>
    </location>
</feature>
<keyword evidence="3" id="KW-1185">Reference proteome</keyword>
<evidence type="ECO:0000313" key="2">
    <source>
        <dbReference type="EMBL" id="KAD4007195.1"/>
    </source>
</evidence>
<dbReference type="Proteomes" id="UP000326852">
    <property type="component" value="Unassembled WGS sequence"/>
</dbReference>
<dbReference type="NCBIfam" id="NF041635">
    <property type="entry name" value="STM3941_fam"/>
    <property type="match status" value="1"/>
</dbReference>
<accession>A0A5N6MRD3</accession>
<gene>
    <name evidence="2" type="ORF">GD627_06430</name>
</gene>
<organism evidence="2 3">
    <name type="scientific">Arthrobacter yangruifuii</name>
    <dbReference type="NCBI Taxonomy" id="2606616"/>
    <lineage>
        <taxon>Bacteria</taxon>
        <taxon>Bacillati</taxon>
        <taxon>Actinomycetota</taxon>
        <taxon>Actinomycetes</taxon>
        <taxon>Micrococcales</taxon>
        <taxon>Micrococcaceae</taxon>
        <taxon>Arthrobacter</taxon>
    </lineage>
</organism>
<evidence type="ECO:0000313" key="3">
    <source>
        <dbReference type="Proteomes" id="UP000326852"/>
    </source>
</evidence>
<keyword evidence="1" id="KW-0812">Transmembrane</keyword>
<dbReference type="InterPro" id="IPR048136">
    <property type="entry name" value="STM3941-like"/>
</dbReference>
<proteinExistence type="predicted"/>